<dbReference type="SFLD" id="SFLDG01132">
    <property type="entry name" value="C1.5.3:_5'-Nucleotidase_Like"/>
    <property type="match status" value="1"/>
</dbReference>
<dbReference type="InterPro" id="IPR010237">
    <property type="entry name" value="Pyr-5-nucltdase"/>
</dbReference>
<proteinExistence type="predicted"/>
<evidence type="ECO:0000313" key="2">
    <source>
        <dbReference type="Proteomes" id="UP000680714"/>
    </source>
</evidence>
<dbReference type="Proteomes" id="UP000680714">
    <property type="component" value="Unassembled WGS sequence"/>
</dbReference>
<gene>
    <name evidence="1" type="ORF">KEC16_16825</name>
</gene>
<dbReference type="NCBIfam" id="TIGR01509">
    <property type="entry name" value="HAD-SF-IA-v3"/>
    <property type="match status" value="1"/>
</dbReference>
<dbReference type="SFLD" id="SFLDG01129">
    <property type="entry name" value="C1.5:_HAD__Beta-PGM__Phosphata"/>
    <property type="match status" value="1"/>
</dbReference>
<organism evidence="1 2">
    <name type="scientific">Magnetospirillum sulfuroxidans</name>
    <dbReference type="NCBI Taxonomy" id="611300"/>
    <lineage>
        <taxon>Bacteria</taxon>
        <taxon>Pseudomonadati</taxon>
        <taxon>Pseudomonadota</taxon>
        <taxon>Alphaproteobacteria</taxon>
        <taxon>Rhodospirillales</taxon>
        <taxon>Rhodospirillaceae</taxon>
        <taxon>Magnetospirillum</taxon>
    </lineage>
</organism>
<dbReference type="NCBIfam" id="TIGR01993">
    <property type="entry name" value="Pyr-5-nucltdase"/>
    <property type="match status" value="1"/>
</dbReference>
<reference evidence="1 2" key="1">
    <citation type="submission" date="2021-04" db="EMBL/GenBank/DDBJ databases">
        <title>Magnetospirillum sulfuroxidans sp. nov., a facultative chemolithoautotrophic sulfur-oxidizing alphaproteobacterium isolated from freshwater sediment and proposals for Paramagetospirillum gen. nov., and Magnetospirillaceae fam. nov.</title>
        <authorList>
            <person name="Koziaeva V."/>
            <person name="Geelhoed J.S."/>
            <person name="Sorokin D.Y."/>
            <person name="Grouzdev D.S."/>
        </authorList>
    </citation>
    <scope>NUCLEOTIDE SEQUENCE [LARGE SCALE GENOMIC DNA]</scope>
    <source>
        <strain evidence="1 2">J10</strain>
    </source>
</reference>
<dbReference type="PANTHER" id="PTHR12725">
    <property type="entry name" value="HALOACID DEHALOGENASE-LIKE HYDROLASE"/>
    <property type="match status" value="1"/>
</dbReference>
<dbReference type="InterPro" id="IPR036412">
    <property type="entry name" value="HAD-like_sf"/>
</dbReference>
<dbReference type="SFLD" id="SFLDS00003">
    <property type="entry name" value="Haloacid_Dehalogenase"/>
    <property type="match status" value="1"/>
</dbReference>
<name>A0ABS5IG35_9PROT</name>
<protein>
    <submittedName>
        <fullName evidence="1">Pyrimidine 5'-nucleotidase</fullName>
    </submittedName>
</protein>
<sequence length="236" mass="26758">MSPIDTHRPPLSDLETWVFDLDNTLYPATSSLFPQIDVRMRQFIATRLGLELDDAFVLQKRYYREFGTTLRGLMSVHGMEPDDFLAYVHDIDHTVLDAAPRLDAALGRLGGRKLIFTNGSERHAEKVLAQLGLGHHFAGIFDIAAARFVPKPQPECYDLMVRRFAFDPRAAAMVEDLHRNLVPAAALGMTTVWVRQDDHPDSKVVMHDDDDLAHVHHVTDDLTHWLEQVETTPSVR</sequence>
<dbReference type="InterPro" id="IPR023214">
    <property type="entry name" value="HAD_sf"/>
</dbReference>
<dbReference type="PANTHER" id="PTHR12725:SF117">
    <property type="entry name" value="HALOACID DEHALOGENASE-LIKE HYDROLASE"/>
    <property type="match status" value="1"/>
</dbReference>
<keyword evidence="2" id="KW-1185">Reference proteome</keyword>
<evidence type="ECO:0000313" key="1">
    <source>
        <dbReference type="EMBL" id="MBR9973391.1"/>
    </source>
</evidence>
<accession>A0ABS5IG35</accession>
<dbReference type="SUPFAM" id="SSF56784">
    <property type="entry name" value="HAD-like"/>
    <property type="match status" value="1"/>
</dbReference>
<comment type="caution">
    <text evidence="1">The sequence shown here is derived from an EMBL/GenBank/DDBJ whole genome shotgun (WGS) entry which is preliminary data.</text>
</comment>
<dbReference type="InterPro" id="IPR006439">
    <property type="entry name" value="HAD-SF_hydro_IA"/>
</dbReference>
<dbReference type="Pfam" id="PF00702">
    <property type="entry name" value="Hydrolase"/>
    <property type="match status" value="1"/>
</dbReference>
<dbReference type="PRINTS" id="PR00413">
    <property type="entry name" value="HADHALOGNASE"/>
</dbReference>
<dbReference type="RefSeq" id="WP_211551076.1">
    <property type="nucleotide sequence ID" value="NZ_JAGTUF010000022.1"/>
</dbReference>
<dbReference type="EMBL" id="JAGTUF010000022">
    <property type="protein sequence ID" value="MBR9973391.1"/>
    <property type="molecule type" value="Genomic_DNA"/>
</dbReference>
<dbReference type="Gene3D" id="3.40.50.1000">
    <property type="entry name" value="HAD superfamily/HAD-like"/>
    <property type="match status" value="1"/>
</dbReference>
<dbReference type="Gene3D" id="1.10.150.450">
    <property type="match status" value="1"/>
</dbReference>